<protein>
    <submittedName>
        <fullName evidence="1">Uncharacterized protein</fullName>
    </submittedName>
</protein>
<dbReference type="Proteomes" id="UP000231136">
    <property type="component" value="Unassembled WGS sequence"/>
</dbReference>
<reference evidence="1 2" key="1">
    <citation type="submission" date="2017-09" db="EMBL/GenBank/DDBJ databases">
        <title>Depth-based differentiation of microbial function through sediment-hosted aquifers and enrichment of novel symbionts in the deep terrestrial subsurface.</title>
        <authorList>
            <person name="Probst A.J."/>
            <person name="Ladd B."/>
            <person name="Jarett J.K."/>
            <person name="Geller-Mcgrath D.E."/>
            <person name="Sieber C.M."/>
            <person name="Emerson J.B."/>
            <person name="Anantharaman K."/>
            <person name="Thomas B.C."/>
            <person name="Malmstrom R."/>
            <person name="Stieglmeier M."/>
            <person name="Klingl A."/>
            <person name="Woyke T."/>
            <person name="Ryan C.M."/>
            <person name="Banfield J.F."/>
        </authorList>
    </citation>
    <scope>NUCLEOTIDE SEQUENCE [LARGE SCALE GENOMIC DNA]</scope>
    <source>
        <strain evidence="1">CG22_combo_CG10-13_8_21_14_all_43_12</strain>
    </source>
</reference>
<proteinExistence type="predicted"/>
<evidence type="ECO:0000313" key="2">
    <source>
        <dbReference type="Proteomes" id="UP000231136"/>
    </source>
</evidence>
<sequence length="444" mass="50395">MFFSSISSHILYTAVEAENKFGSKFFYRQKIYRLAERKVIPSFIKNKDQCFIGSDILKGFIKELELKIEGRFPMLEISKIQVFFDLVNGKRVVVDGLFGKSISINTDLETEEDLLLKLKTIIDWMESNTKPIRVEEIDQSLTQEETPIHEPQIMEETSKKVTKIPIEVLPEEIFWVKIDTGVIENIEVKSYILISLPSVAQFIGIRTDSFLEWITASTFRAYILSAHYKQFQDTGKHVPWKKGVVKGFTSFVPFELLPEIIIAFKQSGRNISYPEKADMLYKLATSTLTAVGLAISGNKDKAAQVLAQVGKGLGLSVADQIIGIFKQYESRDFQIQTNKEFFSKVKDMGLDYAVAAGTMTLGITGKRVYHWMTLGKVRKLPSKLRTSSREIMRQISPSDGVGMTFGEKHFSKDPNINEATSTGKQGKEFYERLKKVGLLDNEEK</sequence>
<evidence type="ECO:0000313" key="1">
    <source>
        <dbReference type="EMBL" id="PIP85847.1"/>
    </source>
</evidence>
<comment type="caution">
    <text evidence="1">The sequence shown here is derived from an EMBL/GenBank/DDBJ whole genome shotgun (WGS) entry which is preliminary data.</text>
</comment>
<gene>
    <name evidence="1" type="ORF">COW83_02075</name>
</gene>
<accession>A0A2H0DUH9</accession>
<dbReference type="AlphaFoldDB" id="A0A2H0DUH9"/>
<dbReference type="EMBL" id="PCTR01000066">
    <property type="protein sequence ID" value="PIP85847.1"/>
    <property type="molecule type" value="Genomic_DNA"/>
</dbReference>
<organism evidence="1 2">
    <name type="scientific">Candidatus Collierbacteria bacterium CG22_combo_CG10-13_8_21_14_all_43_12</name>
    <dbReference type="NCBI Taxonomy" id="1974537"/>
    <lineage>
        <taxon>Bacteria</taxon>
        <taxon>Candidatus Collieribacteriota</taxon>
    </lineage>
</organism>
<name>A0A2H0DUH9_9BACT</name>